<protein>
    <recommendedName>
        <fullName evidence="5">Hemerythrin-like domain-containing protein</fullName>
    </recommendedName>
</protein>
<evidence type="ECO:0000256" key="2">
    <source>
        <dbReference type="ARBA" id="ARBA00022621"/>
    </source>
</evidence>
<keyword evidence="7" id="KW-1185">Reference proteome</keyword>
<dbReference type="PANTHER" id="PTHR37164:SF1">
    <property type="entry name" value="BACTERIOHEMERYTHRIN"/>
    <property type="match status" value="1"/>
</dbReference>
<dbReference type="SUPFAM" id="SSF47188">
    <property type="entry name" value="Hemerythrin-like"/>
    <property type="match status" value="1"/>
</dbReference>
<dbReference type="InterPro" id="IPR016131">
    <property type="entry name" value="Haemerythrin_Fe_BS"/>
</dbReference>
<evidence type="ECO:0000256" key="1">
    <source>
        <dbReference type="ARBA" id="ARBA00010587"/>
    </source>
</evidence>
<evidence type="ECO:0000259" key="5">
    <source>
        <dbReference type="Pfam" id="PF01814"/>
    </source>
</evidence>
<feature type="domain" description="Hemerythrin-like" evidence="5">
    <location>
        <begin position="11"/>
        <end position="112"/>
    </location>
</feature>
<evidence type="ECO:0000256" key="4">
    <source>
        <dbReference type="ARBA" id="ARBA00023004"/>
    </source>
</evidence>
<gene>
    <name evidence="6" type="ORF">EYC87_16745</name>
</gene>
<comment type="caution">
    <text evidence="6">The sequence shown here is derived from an EMBL/GenBank/DDBJ whole genome shotgun (WGS) entry which is preliminary data.</text>
</comment>
<dbReference type="EMBL" id="SHNP01000006">
    <property type="protein sequence ID" value="MCX2975231.1"/>
    <property type="molecule type" value="Genomic_DNA"/>
</dbReference>
<dbReference type="InterPro" id="IPR012312">
    <property type="entry name" value="Hemerythrin-like"/>
</dbReference>
<dbReference type="Pfam" id="PF01814">
    <property type="entry name" value="Hemerythrin"/>
    <property type="match status" value="1"/>
</dbReference>
<proteinExistence type="inferred from homology"/>
<dbReference type="RefSeq" id="WP_007230199.1">
    <property type="nucleotide sequence ID" value="NZ_SHNP01000006.1"/>
</dbReference>
<dbReference type="Proteomes" id="UP001143307">
    <property type="component" value="Unassembled WGS sequence"/>
</dbReference>
<comment type="similarity">
    <text evidence="1">Belongs to the hemerythrin family.</text>
</comment>
<dbReference type="NCBIfam" id="TIGR02481">
    <property type="entry name" value="hemeryth_dom"/>
    <property type="match status" value="1"/>
</dbReference>
<dbReference type="Gene3D" id="1.20.120.50">
    <property type="entry name" value="Hemerythrin-like"/>
    <property type="match status" value="1"/>
</dbReference>
<evidence type="ECO:0000313" key="6">
    <source>
        <dbReference type="EMBL" id="MCX2975231.1"/>
    </source>
</evidence>
<dbReference type="PANTHER" id="PTHR37164">
    <property type="entry name" value="BACTERIOHEMERYTHRIN"/>
    <property type="match status" value="1"/>
</dbReference>
<sequence length="121" mass="14385">MQKTSELIWQDAQHQVLFEILDDIRKPDSGTAVIQRLLEYTQTHFTLEERYMELVNFPGREVHIRAHDHFRDEIEKLLMHDQQYDALFMGVISTYLTEWLKRHVLGIDKDLEAFILASSVK</sequence>
<evidence type="ECO:0000313" key="7">
    <source>
        <dbReference type="Proteomes" id="UP001143307"/>
    </source>
</evidence>
<keyword evidence="4" id="KW-0408">Iron</keyword>
<reference evidence="6" key="1">
    <citation type="submission" date="2019-02" db="EMBL/GenBank/DDBJ databases">
        <authorList>
            <person name="Li S.-H."/>
        </authorList>
    </citation>
    <scope>NUCLEOTIDE SEQUENCE</scope>
    <source>
        <strain evidence="6">IMCC8485</strain>
    </source>
</reference>
<name>A0ABT3SZ06_9GAMM</name>
<dbReference type="InterPro" id="IPR012827">
    <property type="entry name" value="Hemerythrin_metal-bd"/>
</dbReference>
<keyword evidence="2" id="KW-0561">Oxygen transport</keyword>
<dbReference type="CDD" id="cd12107">
    <property type="entry name" value="Hemerythrin"/>
    <property type="match status" value="1"/>
</dbReference>
<keyword evidence="3" id="KW-0479">Metal-binding</keyword>
<organism evidence="6 7">
    <name type="scientific">Candidatus Seongchinamella marina</name>
    <dbReference type="NCBI Taxonomy" id="2518990"/>
    <lineage>
        <taxon>Bacteria</taxon>
        <taxon>Pseudomonadati</taxon>
        <taxon>Pseudomonadota</taxon>
        <taxon>Gammaproteobacteria</taxon>
        <taxon>Cellvibrionales</taxon>
        <taxon>Halieaceae</taxon>
        <taxon>Seongchinamella</taxon>
    </lineage>
</organism>
<dbReference type="InterPro" id="IPR035938">
    <property type="entry name" value="Hemerythrin-like_sf"/>
</dbReference>
<dbReference type="PROSITE" id="PS00550">
    <property type="entry name" value="HEMERYTHRINS"/>
    <property type="match status" value="1"/>
</dbReference>
<dbReference type="InterPro" id="IPR050669">
    <property type="entry name" value="Hemerythrin"/>
</dbReference>
<keyword evidence="2" id="KW-0813">Transport</keyword>
<accession>A0ABT3SZ06</accession>
<evidence type="ECO:0000256" key="3">
    <source>
        <dbReference type="ARBA" id="ARBA00022723"/>
    </source>
</evidence>